<evidence type="ECO:0000313" key="2">
    <source>
        <dbReference type="Proteomes" id="UP001301728"/>
    </source>
</evidence>
<dbReference type="EMBL" id="JAYGHT010000026">
    <property type="protein sequence ID" value="MEA5519303.1"/>
    <property type="molecule type" value="Genomic_DNA"/>
</dbReference>
<proteinExistence type="predicted"/>
<protein>
    <recommendedName>
        <fullName evidence="3">Transposase</fullName>
    </recommendedName>
</protein>
<reference evidence="1 2" key="1">
    <citation type="submission" date="2023-12" db="EMBL/GenBank/DDBJ databases">
        <title>Baltic Sea Cyanobacteria.</title>
        <authorList>
            <person name="Delbaje E."/>
            <person name="Fewer D.P."/>
            <person name="Shishido T.K."/>
        </authorList>
    </citation>
    <scope>NUCLEOTIDE SEQUENCE [LARGE SCALE GENOMIC DNA]</scope>
    <source>
        <strain evidence="1 2">CCNP 1315</strain>
    </source>
</reference>
<keyword evidence="2" id="KW-1185">Reference proteome</keyword>
<name>A0ABU5TXU1_9CYAN</name>
<evidence type="ECO:0000313" key="1">
    <source>
        <dbReference type="EMBL" id="MEA5519303.1"/>
    </source>
</evidence>
<evidence type="ECO:0008006" key="3">
    <source>
        <dbReference type="Google" id="ProtNLM"/>
    </source>
</evidence>
<sequence>MIIREAKLLNATQEQYQAQDQAIRKYSRKGMAKQYLWAKGIWVARPKA</sequence>
<accession>A0ABU5TXU1</accession>
<comment type="caution">
    <text evidence="1">The sequence shown here is derived from an EMBL/GenBank/DDBJ whole genome shotgun (WGS) entry which is preliminary data.</text>
</comment>
<dbReference type="RefSeq" id="WP_323276248.1">
    <property type="nucleotide sequence ID" value="NZ_JAYGHT010000026.1"/>
</dbReference>
<dbReference type="Proteomes" id="UP001301728">
    <property type="component" value="Unassembled WGS sequence"/>
</dbReference>
<gene>
    <name evidence="1" type="ORF">VB854_10100</name>
</gene>
<organism evidence="1 2">
    <name type="scientific">Limnoraphis robusta CCNP1315</name>
    <dbReference type="NCBI Taxonomy" id="3110306"/>
    <lineage>
        <taxon>Bacteria</taxon>
        <taxon>Bacillati</taxon>
        <taxon>Cyanobacteriota</taxon>
        <taxon>Cyanophyceae</taxon>
        <taxon>Oscillatoriophycideae</taxon>
        <taxon>Oscillatoriales</taxon>
        <taxon>Sirenicapillariaceae</taxon>
        <taxon>Limnoraphis</taxon>
    </lineage>
</organism>